<dbReference type="EMBL" id="CARXXK010001473">
    <property type="protein sequence ID" value="CAI6376379.1"/>
    <property type="molecule type" value="Genomic_DNA"/>
</dbReference>
<dbReference type="AlphaFoldDB" id="A0AAV0Y610"/>
<evidence type="ECO:0000313" key="3">
    <source>
        <dbReference type="Proteomes" id="UP001160148"/>
    </source>
</evidence>
<dbReference type="Proteomes" id="UP001160148">
    <property type="component" value="Unassembled WGS sequence"/>
</dbReference>
<keyword evidence="3" id="KW-1185">Reference proteome</keyword>
<feature type="region of interest" description="Disordered" evidence="1">
    <location>
        <begin position="56"/>
        <end position="84"/>
    </location>
</feature>
<sequence length="84" mass="9566">MTEVIEISFTFNSVFHFSRRMCTKLKMSSTNQQNVLDEDIIANIMETLDDIIDEIETPDDNDQDIGNNDVEEVHRSNQGQGEGS</sequence>
<organism evidence="2 3">
    <name type="scientific">Macrosiphum euphorbiae</name>
    <name type="common">potato aphid</name>
    <dbReference type="NCBI Taxonomy" id="13131"/>
    <lineage>
        <taxon>Eukaryota</taxon>
        <taxon>Metazoa</taxon>
        <taxon>Ecdysozoa</taxon>
        <taxon>Arthropoda</taxon>
        <taxon>Hexapoda</taxon>
        <taxon>Insecta</taxon>
        <taxon>Pterygota</taxon>
        <taxon>Neoptera</taxon>
        <taxon>Paraneoptera</taxon>
        <taxon>Hemiptera</taxon>
        <taxon>Sternorrhyncha</taxon>
        <taxon>Aphidomorpha</taxon>
        <taxon>Aphidoidea</taxon>
        <taxon>Aphididae</taxon>
        <taxon>Macrosiphini</taxon>
        <taxon>Macrosiphum</taxon>
    </lineage>
</organism>
<proteinExistence type="predicted"/>
<name>A0AAV0Y610_9HEMI</name>
<comment type="caution">
    <text evidence="2">The sequence shown here is derived from an EMBL/GenBank/DDBJ whole genome shotgun (WGS) entry which is preliminary data.</text>
</comment>
<accession>A0AAV0Y610</accession>
<evidence type="ECO:0000256" key="1">
    <source>
        <dbReference type="SAM" id="MobiDB-lite"/>
    </source>
</evidence>
<gene>
    <name evidence="2" type="ORF">MEUPH1_LOCUS29752</name>
</gene>
<protein>
    <submittedName>
        <fullName evidence="2">Uncharacterized protein</fullName>
    </submittedName>
</protein>
<reference evidence="2 3" key="1">
    <citation type="submission" date="2023-01" db="EMBL/GenBank/DDBJ databases">
        <authorList>
            <person name="Whitehead M."/>
        </authorList>
    </citation>
    <scope>NUCLEOTIDE SEQUENCE [LARGE SCALE GENOMIC DNA]</scope>
</reference>
<evidence type="ECO:0000313" key="2">
    <source>
        <dbReference type="EMBL" id="CAI6376379.1"/>
    </source>
</evidence>